<protein>
    <recommendedName>
        <fullName evidence="5">Viral beta C/D like family protein</fullName>
    </recommendedName>
</protein>
<name>A0A096CKA1_9BACT</name>
<dbReference type="EMBL" id="JRNQ01000004">
    <property type="protein sequence ID" value="KGF45729.1"/>
    <property type="molecule type" value="Genomic_DNA"/>
</dbReference>
<evidence type="ECO:0000313" key="4">
    <source>
        <dbReference type="Proteomes" id="UP000029525"/>
    </source>
</evidence>
<keyword evidence="2" id="KW-1133">Transmembrane helix</keyword>
<reference evidence="3 4" key="1">
    <citation type="submission" date="2014-07" db="EMBL/GenBank/DDBJ databases">
        <authorList>
            <person name="McCorrison J."/>
            <person name="Sanka R."/>
            <person name="Torralba M."/>
            <person name="Gillis M."/>
            <person name="Haft D.H."/>
            <person name="Methe B."/>
            <person name="Sutton G."/>
            <person name="Nelson K.E."/>
        </authorList>
    </citation>
    <scope>NUCLEOTIDE SEQUENCE [LARGE SCALE GENOMIC DNA]</scope>
    <source>
        <strain evidence="3 4">DNF00320</strain>
    </source>
</reference>
<keyword evidence="2" id="KW-0812">Transmembrane</keyword>
<dbReference type="AlphaFoldDB" id="A0A096CKA1"/>
<evidence type="ECO:0000256" key="1">
    <source>
        <dbReference type="SAM" id="MobiDB-lite"/>
    </source>
</evidence>
<gene>
    <name evidence="3" type="ORF">HMPREF0647_01050</name>
</gene>
<organism evidence="3 4">
    <name type="scientific">Prevotella bivia DNF00320</name>
    <dbReference type="NCBI Taxonomy" id="1401068"/>
    <lineage>
        <taxon>Bacteria</taxon>
        <taxon>Pseudomonadati</taxon>
        <taxon>Bacteroidota</taxon>
        <taxon>Bacteroidia</taxon>
        <taxon>Bacteroidales</taxon>
        <taxon>Prevotellaceae</taxon>
        <taxon>Prevotella</taxon>
    </lineage>
</organism>
<dbReference type="RefSeq" id="WP_004336811.1">
    <property type="nucleotide sequence ID" value="NZ_JRNQ01000004.1"/>
</dbReference>
<dbReference type="GeneID" id="78530866"/>
<evidence type="ECO:0000256" key="2">
    <source>
        <dbReference type="SAM" id="Phobius"/>
    </source>
</evidence>
<feature type="region of interest" description="Disordered" evidence="1">
    <location>
        <begin position="118"/>
        <end position="171"/>
    </location>
</feature>
<feature type="transmembrane region" description="Helical" evidence="2">
    <location>
        <begin position="75"/>
        <end position="95"/>
    </location>
</feature>
<accession>A0A096CKA1</accession>
<evidence type="ECO:0008006" key="5">
    <source>
        <dbReference type="Google" id="ProtNLM"/>
    </source>
</evidence>
<dbReference type="OrthoDB" id="1071919at2"/>
<proteinExistence type="predicted"/>
<keyword evidence="2" id="KW-0472">Membrane</keyword>
<comment type="caution">
    <text evidence="3">The sequence shown here is derived from an EMBL/GenBank/DDBJ whole genome shotgun (WGS) entry which is preliminary data.</text>
</comment>
<dbReference type="Proteomes" id="UP000029525">
    <property type="component" value="Unassembled WGS sequence"/>
</dbReference>
<feature type="compositionally biased region" description="Basic and acidic residues" evidence="1">
    <location>
        <begin position="160"/>
        <end position="171"/>
    </location>
</feature>
<evidence type="ECO:0000313" key="3">
    <source>
        <dbReference type="EMBL" id="KGF45729.1"/>
    </source>
</evidence>
<sequence>MKYQITCDNCGSKFVVEAEEGATIECKCPNCGGIMEITLPLVSQGQEYIPNQDAYHEEAYVAASEEESPHSNKHLWILAVILVLIAASAGVYFSLSTAEADQPVQPQTTVMDTIPYEQPQAEEPEPVVPDTVETAPQTAPQEEVAPEEDKQDYPTDSIFGEDHLSENHTIN</sequence>